<dbReference type="AlphaFoldDB" id="A0A6A6P339"/>
<accession>A0A6A6P339</accession>
<proteinExistence type="predicted"/>
<keyword evidence="2" id="KW-1185">Reference proteome</keyword>
<gene>
    <name evidence="1" type="ORF">BDY21DRAFT_363285</name>
</gene>
<reference evidence="1" key="1">
    <citation type="journal article" date="2020" name="Stud. Mycol.">
        <title>101 Dothideomycetes genomes: a test case for predicting lifestyles and emergence of pathogens.</title>
        <authorList>
            <person name="Haridas S."/>
            <person name="Albert R."/>
            <person name="Binder M."/>
            <person name="Bloem J."/>
            <person name="Labutti K."/>
            <person name="Salamov A."/>
            <person name="Andreopoulos B."/>
            <person name="Baker S."/>
            <person name="Barry K."/>
            <person name="Bills G."/>
            <person name="Bluhm B."/>
            <person name="Cannon C."/>
            <person name="Castanera R."/>
            <person name="Culley D."/>
            <person name="Daum C."/>
            <person name="Ezra D."/>
            <person name="Gonzalez J."/>
            <person name="Henrissat B."/>
            <person name="Kuo A."/>
            <person name="Liang C."/>
            <person name="Lipzen A."/>
            <person name="Lutzoni F."/>
            <person name="Magnuson J."/>
            <person name="Mondo S."/>
            <person name="Nolan M."/>
            <person name="Ohm R."/>
            <person name="Pangilinan J."/>
            <person name="Park H.-J."/>
            <person name="Ramirez L."/>
            <person name="Alfaro M."/>
            <person name="Sun H."/>
            <person name="Tritt A."/>
            <person name="Yoshinaga Y."/>
            <person name="Zwiers L.-H."/>
            <person name="Turgeon B."/>
            <person name="Goodwin S."/>
            <person name="Spatafora J."/>
            <person name="Crous P."/>
            <person name="Grigoriev I."/>
        </authorList>
    </citation>
    <scope>NUCLEOTIDE SEQUENCE</scope>
    <source>
        <strain evidence="1">ATCC 16933</strain>
    </source>
</reference>
<name>A0A6A6P339_9PEZI</name>
<organism evidence="1 2">
    <name type="scientific">Lineolata rhizophorae</name>
    <dbReference type="NCBI Taxonomy" id="578093"/>
    <lineage>
        <taxon>Eukaryota</taxon>
        <taxon>Fungi</taxon>
        <taxon>Dikarya</taxon>
        <taxon>Ascomycota</taxon>
        <taxon>Pezizomycotina</taxon>
        <taxon>Dothideomycetes</taxon>
        <taxon>Dothideomycetes incertae sedis</taxon>
        <taxon>Lineolatales</taxon>
        <taxon>Lineolataceae</taxon>
        <taxon>Lineolata</taxon>
    </lineage>
</organism>
<evidence type="ECO:0000313" key="2">
    <source>
        <dbReference type="Proteomes" id="UP000799766"/>
    </source>
</evidence>
<protein>
    <submittedName>
        <fullName evidence="1">Uncharacterized protein</fullName>
    </submittedName>
</protein>
<evidence type="ECO:0000313" key="1">
    <source>
        <dbReference type="EMBL" id="KAF2458396.1"/>
    </source>
</evidence>
<sequence>MAERHYVELDHDRSRYVESCRNVLSHLLVFFGFRLGDRLPLQILMEPIHLSHQPVHALIWANIYTKDQTKPFYSSYQGLRHHPTHGFKSGLCYGVVNKEFHYKQPDSAATGGALLSGFDDLNADGENVLSQTDHRSSRWPCQCDTRDLETWKAKRQRGHLPQRHARVDYSGQGLMGKLPQLLMREAKSKGFRGIQIEMAPDAVSHVWSKPPAPFKRDIISTPACATCKKETEESEITAPFYASTQVCRKIYCNLTPEVNGVNGTNGVPQ</sequence>
<dbReference type="Proteomes" id="UP000799766">
    <property type="component" value="Unassembled WGS sequence"/>
</dbReference>
<dbReference type="EMBL" id="MU001678">
    <property type="protein sequence ID" value="KAF2458396.1"/>
    <property type="molecule type" value="Genomic_DNA"/>
</dbReference>
<dbReference type="OrthoDB" id="5169850at2759"/>